<dbReference type="PANTHER" id="PTHR33273">
    <property type="entry name" value="DOMAIN-CONTAINING PROTEIN, PUTATIVE-RELATED"/>
    <property type="match status" value="1"/>
</dbReference>
<evidence type="ECO:0000256" key="1">
    <source>
        <dbReference type="SAM" id="MobiDB-lite"/>
    </source>
</evidence>
<feature type="region of interest" description="Disordered" evidence="1">
    <location>
        <begin position="322"/>
        <end position="344"/>
    </location>
</feature>
<gene>
    <name evidence="3" type="ORF">D910_06452</name>
</gene>
<name>U4UGQ8_DENPD</name>
<sequence>MENSQILIISAYTPPKTRTTELDYTNLLNRNIPTLLAGDLNSKNTSWGCRKTNPEGRKLLNYAQDLQFEMYAPSEPTHYDHNTPDILDIAISKDIYHILHVTNFDSLSSDHNPIIIDINEQYTNNPLAPISYTDWDALAYYLGEAQITVHLPQNLQDLNNLTAQITETITSALSKATILTPNSNKNPFSLPPELKTLIKNRNWVKRRAKQFTDSELNKQANKLSKEIKIQISNLRNERWTELLENLPTGDPRAWKISKAMRGKTKTHFPPIHGERGVVYLDEEKAEAFADSLERQISSNISENDNLNFEEEVDSVLSEIEDNQIPPDAPEIPLVTPAQVPVPTK</sequence>
<proteinExistence type="predicted"/>
<reference evidence="3 4" key="1">
    <citation type="journal article" date="2013" name="Genome Biol.">
        <title>Draft genome of the mountain pine beetle, Dendroctonus ponderosae Hopkins, a major forest pest.</title>
        <authorList>
            <person name="Keeling C.I."/>
            <person name="Yuen M.M."/>
            <person name="Liao N.Y."/>
            <person name="Docking T.R."/>
            <person name="Chan S.K."/>
            <person name="Taylor G.A."/>
            <person name="Palmquist D.L."/>
            <person name="Jackman S.D."/>
            <person name="Nguyen A."/>
            <person name="Li M."/>
            <person name="Henderson H."/>
            <person name="Janes J.K."/>
            <person name="Zhao Y."/>
            <person name="Pandoh P."/>
            <person name="Moore R."/>
            <person name="Sperling F.A."/>
            <person name="Huber D.P."/>
            <person name="Birol I."/>
            <person name="Jones S.J."/>
            <person name="Bohlmann J."/>
        </authorList>
    </citation>
    <scope>NUCLEOTIDE SEQUENCE</scope>
</reference>
<dbReference type="InterPro" id="IPR005135">
    <property type="entry name" value="Endo/exonuclease/phosphatase"/>
</dbReference>
<evidence type="ECO:0000313" key="4">
    <source>
        <dbReference type="Proteomes" id="UP000030742"/>
    </source>
</evidence>
<dbReference type="AlphaFoldDB" id="U4UGQ8"/>
<evidence type="ECO:0000313" key="3">
    <source>
        <dbReference type="EMBL" id="ERL89075.1"/>
    </source>
</evidence>
<dbReference type="PANTHER" id="PTHR33273:SF2">
    <property type="entry name" value="ENDONUCLEASE_EXONUCLEASE_PHOSPHATASE DOMAIN-CONTAINING PROTEIN"/>
    <property type="match status" value="1"/>
</dbReference>
<dbReference type="GO" id="GO:0003824">
    <property type="term" value="F:catalytic activity"/>
    <property type="evidence" value="ECO:0007669"/>
    <property type="project" value="InterPro"/>
</dbReference>
<dbReference type="Proteomes" id="UP000030742">
    <property type="component" value="Unassembled WGS sequence"/>
</dbReference>
<evidence type="ECO:0000259" key="2">
    <source>
        <dbReference type="Pfam" id="PF14529"/>
    </source>
</evidence>
<accession>U4UGQ8</accession>
<protein>
    <recommendedName>
        <fullName evidence="2">Endonuclease/exonuclease/phosphatase domain-containing protein</fullName>
    </recommendedName>
</protein>
<organism evidence="3 4">
    <name type="scientific">Dendroctonus ponderosae</name>
    <name type="common">Mountain pine beetle</name>
    <dbReference type="NCBI Taxonomy" id="77166"/>
    <lineage>
        <taxon>Eukaryota</taxon>
        <taxon>Metazoa</taxon>
        <taxon>Ecdysozoa</taxon>
        <taxon>Arthropoda</taxon>
        <taxon>Hexapoda</taxon>
        <taxon>Insecta</taxon>
        <taxon>Pterygota</taxon>
        <taxon>Neoptera</taxon>
        <taxon>Endopterygota</taxon>
        <taxon>Coleoptera</taxon>
        <taxon>Polyphaga</taxon>
        <taxon>Cucujiformia</taxon>
        <taxon>Curculionidae</taxon>
        <taxon>Scolytinae</taxon>
        <taxon>Dendroctonus</taxon>
    </lineage>
</organism>
<dbReference type="SUPFAM" id="SSF56219">
    <property type="entry name" value="DNase I-like"/>
    <property type="match status" value="1"/>
</dbReference>
<dbReference type="Gene3D" id="3.60.10.10">
    <property type="entry name" value="Endonuclease/exonuclease/phosphatase"/>
    <property type="match status" value="1"/>
</dbReference>
<dbReference type="InterPro" id="IPR036691">
    <property type="entry name" value="Endo/exonu/phosph_ase_sf"/>
</dbReference>
<feature type="domain" description="Endonuclease/exonuclease/phosphatase" evidence="2">
    <location>
        <begin position="6"/>
        <end position="115"/>
    </location>
</feature>
<dbReference type="STRING" id="77166.U4UGQ8"/>
<dbReference type="EMBL" id="KB632143">
    <property type="protein sequence ID" value="ERL89075.1"/>
    <property type="molecule type" value="Genomic_DNA"/>
</dbReference>
<dbReference type="Pfam" id="PF14529">
    <property type="entry name" value="Exo_endo_phos_2"/>
    <property type="match status" value="1"/>
</dbReference>